<feature type="domain" description="Histidine kinase" evidence="6">
    <location>
        <begin position="294"/>
        <end position="516"/>
    </location>
</feature>
<dbReference type="PANTHER" id="PTHR43047">
    <property type="entry name" value="TWO-COMPONENT HISTIDINE PROTEIN KINASE"/>
    <property type="match status" value="1"/>
</dbReference>
<accession>A0ABV3QEY2</accession>
<dbReference type="InterPro" id="IPR005467">
    <property type="entry name" value="His_kinase_dom"/>
</dbReference>
<dbReference type="CDD" id="cd00082">
    <property type="entry name" value="HisKA"/>
    <property type="match status" value="1"/>
</dbReference>
<dbReference type="PROSITE" id="PS50109">
    <property type="entry name" value="HIS_KIN"/>
    <property type="match status" value="1"/>
</dbReference>
<keyword evidence="5 9" id="KW-0418">Kinase</keyword>
<dbReference type="Pfam" id="PF00989">
    <property type="entry name" value="PAS"/>
    <property type="match status" value="2"/>
</dbReference>
<dbReference type="EMBL" id="JBFOHK010000002">
    <property type="protein sequence ID" value="MEW9572244.1"/>
    <property type="molecule type" value="Genomic_DNA"/>
</dbReference>
<dbReference type="Pfam" id="PF00512">
    <property type="entry name" value="HisKA"/>
    <property type="match status" value="1"/>
</dbReference>
<reference evidence="9 10" key="1">
    <citation type="submission" date="2024-06" db="EMBL/GenBank/DDBJ databases">
        <authorList>
            <person name="Woo H."/>
        </authorList>
    </citation>
    <scope>NUCLEOTIDE SEQUENCE [LARGE SCALE GENOMIC DNA]</scope>
    <source>
        <strain evidence="9 10">Si-c</strain>
    </source>
</reference>
<dbReference type="InterPro" id="IPR036890">
    <property type="entry name" value="HATPase_C_sf"/>
</dbReference>
<keyword evidence="10" id="KW-1185">Reference proteome</keyword>
<proteinExistence type="predicted"/>
<dbReference type="CDD" id="cd00130">
    <property type="entry name" value="PAS"/>
    <property type="match status" value="2"/>
</dbReference>
<dbReference type="Gene3D" id="1.10.287.130">
    <property type="match status" value="1"/>
</dbReference>
<evidence type="ECO:0000259" key="7">
    <source>
        <dbReference type="PROSITE" id="PS50112"/>
    </source>
</evidence>
<dbReference type="InterPro" id="IPR000014">
    <property type="entry name" value="PAS"/>
</dbReference>
<dbReference type="InterPro" id="IPR036097">
    <property type="entry name" value="HisK_dim/P_sf"/>
</dbReference>
<dbReference type="GO" id="GO:0016301">
    <property type="term" value="F:kinase activity"/>
    <property type="evidence" value="ECO:0007669"/>
    <property type="project" value="UniProtKB-KW"/>
</dbReference>
<feature type="domain" description="PAS" evidence="7">
    <location>
        <begin position="29"/>
        <end position="82"/>
    </location>
</feature>
<dbReference type="SUPFAM" id="SSF55874">
    <property type="entry name" value="ATPase domain of HSP90 chaperone/DNA topoisomerase II/histidine kinase"/>
    <property type="match status" value="1"/>
</dbReference>
<evidence type="ECO:0000256" key="2">
    <source>
        <dbReference type="ARBA" id="ARBA00012438"/>
    </source>
</evidence>
<dbReference type="Gene3D" id="3.30.450.20">
    <property type="entry name" value="PAS domain"/>
    <property type="match status" value="2"/>
</dbReference>
<dbReference type="SUPFAM" id="SSF47384">
    <property type="entry name" value="Homodimeric domain of signal transducing histidine kinase"/>
    <property type="match status" value="1"/>
</dbReference>
<feature type="domain" description="PAS" evidence="7">
    <location>
        <begin position="150"/>
        <end position="203"/>
    </location>
</feature>
<evidence type="ECO:0000313" key="9">
    <source>
        <dbReference type="EMBL" id="MEW9572244.1"/>
    </source>
</evidence>
<evidence type="ECO:0000313" key="10">
    <source>
        <dbReference type="Proteomes" id="UP001556220"/>
    </source>
</evidence>
<dbReference type="InterPro" id="IPR035965">
    <property type="entry name" value="PAS-like_dom_sf"/>
</dbReference>
<dbReference type="InterPro" id="IPR004358">
    <property type="entry name" value="Sig_transdc_His_kin-like_C"/>
</dbReference>
<feature type="domain" description="PAC" evidence="8">
    <location>
        <begin position="227"/>
        <end position="277"/>
    </location>
</feature>
<sequence length="525" mass="57005">MNRGPSRFSFILFRIHAGQVMNIPAAKLTDITFHLMVESSPSAVLLVNNDGRIAYVNRQSEILFGYSGPELIGQFVEMLIPERYRAGHPALRTGYGKAPTLRAMGAGRELFALHKDGSEFPVEIGLNPLVLVDGIWVLATVVDISERKHSEDRFRQVVQSAPNAMLLIDRKGLITLANRQAAVLFGYTEHELVGAQMEMLIPERFRPQHGGLRDGFFAHPQTRYMGSGQDLVGLRKDGTEMPIEVGLNPIHTKDDLMVLASIVDISERKAQEELRAKKEAAEAAYRAKGELLAIASHDLKNPLSSIAGLAQIMLDMKMGEPGASEQDIEFLKSIHEASSHMFEVVKGILNNEGLEQQGLTITGKNVDLSALATDLAQFACPSAARKSIELVAVITPNIGFLGDKTRLREAFDNYISNAIKYSPSGKTITVSLTFSADGRWIEFGVRDQGPGLTDEDKSKLFGKFKKLSARPTGGESSTGLGLSIVKAIIELHGGHVGCDSTPGQGAYFWAQLPVLAAGPPAIPVA</sequence>
<comment type="caution">
    <text evidence="9">The sequence shown here is derived from an EMBL/GenBank/DDBJ whole genome shotgun (WGS) entry which is preliminary data.</text>
</comment>
<dbReference type="InterPro" id="IPR003594">
    <property type="entry name" value="HATPase_dom"/>
</dbReference>
<keyword evidence="4" id="KW-0808">Transferase</keyword>
<gene>
    <name evidence="9" type="ORF">ABQJ54_10805</name>
</gene>
<dbReference type="PROSITE" id="PS50112">
    <property type="entry name" value="PAS"/>
    <property type="match status" value="2"/>
</dbReference>
<dbReference type="PROSITE" id="PS50113">
    <property type="entry name" value="PAC"/>
    <property type="match status" value="2"/>
</dbReference>
<name>A0ABV3QEY2_9GAMM</name>
<dbReference type="CDD" id="cd00075">
    <property type="entry name" value="HATPase"/>
    <property type="match status" value="1"/>
</dbReference>
<dbReference type="PANTHER" id="PTHR43047:SF72">
    <property type="entry name" value="OSMOSENSING HISTIDINE PROTEIN KINASE SLN1"/>
    <property type="match status" value="1"/>
</dbReference>
<dbReference type="PRINTS" id="PR00344">
    <property type="entry name" value="BCTRLSENSOR"/>
</dbReference>
<dbReference type="Proteomes" id="UP001556220">
    <property type="component" value="Unassembled WGS sequence"/>
</dbReference>
<dbReference type="SUPFAM" id="SSF55785">
    <property type="entry name" value="PYP-like sensor domain (PAS domain)"/>
    <property type="match status" value="2"/>
</dbReference>
<dbReference type="NCBIfam" id="TIGR00229">
    <property type="entry name" value="sensory_box"/>
    <property type="match status" value="2"/>
</dbReference>
<dbReference type="InterPro" id="IPR003661">
    <property type="entry name" value="HisK_dim/P_dom"/>
</dbReference>
<evidence type="ECO:0000256" key="1">
    <source>
        <dbReference type="ARBA" id="ARBA00000085"/>
    </source>
</evidence>
<comment type="catalytic activity">
    <reaction evidence="1">
        <text>ATP + protein L-histidine = ADP + protein N-phospho-L-histidine.</text>
        <dbReference type="EC" id="2.7.13.3"/>
    </reaction>
</comment>
<dbReference type="Pfam" id="PF02518">
    <property type="entry name" value="HATPase_c"/>
    <property type="match status" value="1"/>
</dbReference>
<evidence type="ECO:0000256" key="5">
    <source>
        <dbReference type="ARBA" id="ARBA00022777"/>
    </source>
</evidence>
<organism evidence="9 10">
    <name type="scientific">Rhodanobacter lycopersici</name>
    <dbReference type="NCBI Taxonomy" id="3162487"/>
    <lineage>
        <taxon>Bacteria</taxon>
        <taxon>Pseudomonadati</taxon>
        <taxon>Pseudomonadota</taxon>
        <taxon>Gammaproteobacteria</taxon>
        <taxon>Lysobacterales</taxon>
        <taxon>Rhodanobacteraceae</taxon>
        <taxon>Rhodanobacter</taxon>
    </lineage>
</organism>
<dbReference type="InterPro" id="IPR013767">
    <property type="entry name" value="PAS_fold"/>
</dbReference>
<evidence type="ECO:0000259" key="8">
    <source>
        <dbReference type="PROSITE" id="PS50113"/>
    </source>
</evidence>
<dbReference type="InterPro" id="IPR000700">
    <property type="entry name" value="PAS-assoc_C"/>
</dbReference>
<evidence type="ECO:0000256" key="4">
    <source>
        <dbReference type="ARBA" id="ARBA00022679"/>
    </source>
</evidence>
<feature type="domain" description="PAC" evidence="8">
    <location>
        <begin position="106"/>
        <end position="156"/>
    </location>
</feature>
<protein>
    <recommendedName>
        <fullName evidence="2">histidine kinase</fullName>
        <ecNumber evidence="2">2.7.13.3</ecNumber>
    </recommendedName>
</protein>
<dbReference type="RefSeq" id="WP_367854294.1">
    <property type="nucleotide sequence ID" value="NZ_JBFOHK010000002.1"/>
</dbReference>
<keyword evidence="3" id="KW-0597">Phosphoprotein</keyword>
<dbReference type="EC" id="2.7.13.3" evidence="2"/>
<evidence type="ECO:0000256" key="3">
    <source>
        <dbReference type="ARBA" id="ARBA00022553"/>
    </source>
</evidence>
<dbReference type="SMART" id="SM00387">
    <property type="entry name" value="HATPase_c"/>
    <property type="match status" value="1"/>
</dbReference>
<dbReference type="Gene3D" id="3.30.565.10">
    <property type="entry name" value="Histidine kinase-like ATPase, C-terminal domain"/>
    <property type="match status" value="1"/>
</dbReference>
<evidence type="ECO:0000259" key="6">
    <source>
        <dbReference type="PROSITE" id="PS50109"/>
    </source>
</evidence>
<dbReference type="SMART" id="SM00388">
    <property type="entry name" value="HisKA"/>
    <property type="match status" value="1"/>
</dbReference>
<dbReference type="SMART" id="SM00091">
    <property type="entry name" value="PAS"/>
    <property type="match status" value="2"/>
</dbReference>